<accession>A0A097SPZ2</accession>
<gene>
    <name evidence="3" type="ORF">LRS1606.163</name>
</gene>
<dbReference type="NCBIfam" id="TIGR02159">
    <property type="entry name" value="PA_CoA_Oxy4"/>
    <property type="match status" value="1"/>
</dbReference>
<evidence type="ECO:0000313" key="3">
    <source>
        <dbReference type="EMBL" id="AIU93597.1"/>
    </source>
</evidence>
<feature type="domain" description="MIP18 family-like" evidence="1">
    <location>
        <begin position="13"/>
        <end position="73"/>
    </location>
</feature>
<dbReference type="Gene3D" id="3.30.300.130">
    <property type="entry name" value="Fe-S cluster assembly (FSCA)"/>
    <property type="match status" value="1"/>
</dbReference>
<dbReference type="PANTHER" id="PTHR42831">
    <property type="entry name" value="FE-S PROTEIN MATURATION AUXILIARY FACTOR YITW"/>
    <property type="match status" value="1"/>
</dbReference>
<name>A0A097SPZ2_9NOCA</name>
<protein>
    <submittedName>
        <fullName evidence="3">Uncharacterized protein</fullName>
    </submittedName>
</protein>
<dbReference type="InterPro" id="IPR034904">
    <property type="entry name" value="FSCA_dom_sf"/>
</dbReference>
<keyword evidence="3" id="KW-0614">Plasmid</keyword>
<organism evidence="3">
    <name type="scientific">Rhodococcus sp. NS1</name>
    <dbReference type="NCBI Taxonomy" id="402236"/>
    <lineage>
        <taxon>Bacteria</taxon>
        <taxon>Bacillati</taxon>
        <taxon>Actinomycetota</taxon>
        <taxon>Actinomycetes</taxon>
        <taxon>Mycobacteriales</taxon>
        <taxon>Nocardiaceae</taxon>
        <taxon>Rhodococcus</taxon>
    </lineage>
</organism>
<dbReference type="AlphaFoldDB" id="A0A097SPZ2"/>
<dbReference type="EMBL" id="KJ605395">
    <property type="protein sequence ID" value="AIU93597.1"/>
    <property type="molecule type" value="Genomic_DNA"/>
</dbReference>
<dbReference type="Pfam" id="PF01883">
    <property type="entry name" value="FeS_assembly_P"/>
    <property type="match status" value="1"/>
</dbReference>
<dbReference type="PANTHER" id="PTHR42831:SF3">
    <property type="entry name" value="1,2-PHENYLACETYL-COA EPOXIDASE, SUBUNIT D-RELATED"/>
    <property type="match status" value="1"/>
</dbReference>
<reference evidence="3" key="1">
    <citation type="submission" date="2014-03" db="EMBL/GenBank/DDBJ databases">
        <authorList>
            <person name="Zhang G."/>
            <person name="Zhu L."/>
            <person name="Fang P."/>
        </authorList>
    </citation>
    <scope>NUCLEOTIDE SEQUENCE</scope>
    <source>
        <strain evidence="3">NS1</strain>
        <plasmid evidence="3">pNSL1</plasmid>
    </source>
</reference>
<dbReference type="SUPFAM" id="SSF117916">
    <property type="entry name" value="Fe-S cluster assembly (FSCA) domain-like"/>
    <property type="match status" value="1"/>
</dbReference>
<dbReference type="InterPro" id="IPR056572">
    <property type="entry name" value="Zn_ribbon_PaaD"/>
</dbReference>
<sequence>MVTVSTAALEKARTLVESVLDPEMPMLTLADLGVVRDVDITPDGAVVVTLTPTYSGCPALATMRADIEHLLHQHGHDQVRVNTSLTPAWSSDWITESGMRKLRDAGYSTPGRAPARQTGPVPLTLTTRPRPVSCPQCGSSRTELVSEFGATLCKAQYRCTACREPFDHVKEI</sequence>
<dbReference type="InterPro" id="IPR002744">
    <property type="entry name" value="MIP18-like"/>
</dbReference>
<dbReference type="InterPro" id="IPR011883">
    <property type="entry name" value="PaaD-like"/>
</dbReference>
<proteinExistence type="predicted"/>
<dbReference type="Pfam" id="PF23451">
    <property type="entry name" value="Zn_ribbon_PaaD"/>
    <property type="match status" value="1"/>
</dbReference>
<evidence type="ECO:0000259" key="1">
    <source>
        <dbReference type="Pfam" id="PF01883"/>
    </source>
</evidence>
<dbReference type="InterPro" id="IPR052339">
    <property type="entry name" value="Fe-S_Maturation_MIP18"/>
</dbReference>
<evidence type="ECO:0000259" key="2">
    <source>
        <dbReference type="Pfam" id="PF23451"/>
    </source>
</evidence>
<geneLocation type="plasmid" evidence="3">
    <name>pNSL1</name>
</geneLocation>
<feature type="domain" description="PaaD zinc beta ribbon" evidence="2">
    <location>
        <begin position="122"/>
        <end position="170"/>
    </location>
</feature>